<sequence>MKNDRLNHAGHLWAFAALTASPGAKVHYRRRRDQHGDWHAAALRHLFNRLVGQIYHCLQHGERYDETLAFPPPSEGLEAAEA</sequence>
<dbReference type="Proteomes" id="UP000620156">
    <property type="component" value="Unassembled WGS sequence"/>
</dbReference>
<name>A0A918BQG4_9ACTN</name>
<evidence type="ECO:0000313" key="2">
    <source>
        <dbReference type="Proteomes" id="UP000620156"/>
    </source>
</evidence>
<comment type="caution">
    <text evidence="1">The sequence shown here is derived from an EMBL/GenBank/DDBJ whole genome shotgun (WGS) entry which is preliminary data.</text>
</comment>
<reference evidence="1" key="1">
    <citation type="journal article" date="2014" name="Int. J. Syst. Evol. Microbiol.">
        <title>Complete genome sequence of Corynebacterium casei LMG S-19264T (=DSM 44701T), isolated from a smear-ripened cheese.</title>
        <authorList>
            <consortium name="US DOE Joint Genome Institute (JGI-PGF)"/>
            <person name="Walter F."/>
            <person name="Albersmeier A."/>
            <person name="Kalinowski J."/>
            <person name="Ruckert C."/>
        </authorList>
    </citation>
    <scope>NUCLEOTIDE SEQUENCE</scope>
    <source>
        <strain evidence="1">JCM 3131</strain>
    </source>
</reference>
<organism evidence="1 2">
    <name type="scientific">Streptomyces ruber</name>
    <dbReference type="NCBI Taxonomy" id="83378"/>
    <lineage>
        <taxon>Bacteria</taxon>
        <taxon>Bacillati</taxon>
        <taxon>Actinomycetota</taxon>
        <taxon>Actinomycetes</taxon>
        <taxon>Kitasatosporales</taxon>
        <taxon>Streptomycetaceae</taxon>
        <taxon>Streptomyces</taxon>
    </lineage>
</organism>
<proteinExistence type="predicted"/>
<keyword evidence="2" id="KW-1185">Reference proteome</keyword>
<reference evidence="1" key="2">
    <citation type="submission" date="2020-09" db="EMBL/GenBank/DDBJ databases">
        <authorList>
            <person name="Sun Q."/>
            <person name="Ohkuma M."/>
        </authorList>
    </citation>
    <scope>NUCLEOTIDE SEQUENCE</scope>
    <source>
        <strain evidence="1">JCM 3131</strain>
    </source>
</reference>
<gene>
    <name evidence="1" type="ORF">GCM10010145_61840</name>
</gene>
<dbReference type="EMBL" id="BMQK01000021">
    <property type="protein sequence ID" value="GGQ83869.1"/>
    <property type="molecule type" value="Genomic_DNA"/>
</dbReference>
<accession>A0A918BQG4</accession>
<protein>
    <recommendedName>
        <fullName evidence="3">IS110 family transposase</fullName>
    </recommendedName>
</protein>
<dbReference type="AlphaFoldDB" id="A0A918BQG4"/>
<evidence type="ECO:0000313" key="1">
    <source>
        <dbReference type="EMBL" id="GGQ83869.1"/>
    </source>
</evidence>
<evidence type="ECO:0008006" key="3">
    <source>
        <dbReference type="Google" id="ProtNLM"/>
    </source>
</evidence>